<dbReference type="AlphaFoldDB" id="A0A918TJG2"/>
<evidence type="ECO:0000313" key="9">
    <source>
        <dbReference type="EMBL" id="GHC50686.1"/>
    </source>
</evidence>
<evidence type="ECO:0000259" key="8">
    <source>
        <dbReference type="Pfam" id="PF03458"/>
    </source>
</evidence>
<comment type="similarity">
    <text evidence="2">Belongs to the UPF0126 family.</text>
</comment>
<name>A0A918TJG2_9BACT</name>
<keyword evidence="6 7" id="KW-0472">Membrane</keyword>
<evidence type="ECO:0000256" key="1">
    <source>
        <dbReference type="ARBA" id="ARBA00004651"/>
    </source>
</evidence>
<dbReference type="RefSeq" id="WP_189569409.1">
    <property type="nucleotide sequence ID" value="NZ_BMXI01000006.1"/>
</dbReference>
<feature type="domain" description="Glycine transporter" evidence="8">
    <location>
        <begin position="92"/>
        <end position="166"/>
    </location>
</feature>
<evidence type="ECO:0000256" key="5">
    <source>
        <dbReference type="ARBA" id="ARBA00022989"/>
    </source>
</evidence>
<organism evidence="9 10">
    <name type="scientific">Roseibacillus persicicus</name>
    <dbReference type="NCBI Taxonomy" id="454148"/>
    <lineage>
        <taxon>Bacteria</taxon>
        <taxon>Pseudomonadati</taxon>
        <taxon>Verrucomicrobiota</taxon>
        <taxon>Verrucomicrobiia</taxon>
        <taxon>Verrucomicrobiales</taxon>
        <taxon>Verrucomicrobiaceae</taxon>
        <taxon>Roseibacillus</taxon>
    </lineage>
</organism>
<dbReference type="Pfam" id="PF03458">
    <property type="entry name" value="Gly_transporter"/>
    <property type="match status" value="2"/>
</dbReference>
<reference evidence="9" key="2">
    <citation type="submission" date="2020-09" db="EMBL/GenBank/DDBJ databases">
        <authorList>
            <person name="Sun Q."/>
            <person name="Kim S."/>
        </authorList>
    </citation>
    <scope>NUCLEOTIDE SEQUENCE</scope>
    <source>
        <strain evidence="9">KCTC 12988</strain>
    </source>
</reference>
<feature type="transmembrane region" description="Helical" evidence="7">
    <location>
        <begin position="175"/>
        <end position="196"/>
    </location>
</feature>
<sequence length="213" mass="23056">MAPIEIIELMAVVTASIYGILLAARSGLDMTGLFAVAFAAAFGGGTLRDLCLDRQPLFWVGNSHYPVIVFFLSLFSIVVPKLVLRMERYLVVPDALGMGLFVIAGAAIAHDAETTLFLAALFGVMTGAFGGVVADIMCARVPTTFKPGTPLNLTCCFVGAWAFLLSYHWNLPRPWAMTLGVTVVTVMRILAVRFHWTLGPLNRFSGLIAEEKD</sequence>
<dbReference type="PANTHER" id="PTHR30506">
    <property type="entry name" value="INNER MEMBRANE PROTEIN"/>
    <property type="match status" value="1"/>
</dbReference>
<protein>
    <recommendedName>
        <fullName evidence="8">Glycine transporter domain-containing protein</fullName>
    </recommendedName>
</protein>
<feature type="transmembrane region" description="Helical" evidence="7">
    <location>
        <begin position="6"/>
        <end position="24"/>
    </location>
</feature>
<comment type="subcellular location">
    <subcellularLocation>
        <location evidence="1">Cell membrane</location>
        <topology evidence="1">Multi-pass membrane protein</topology>
    </subcellularLocation>
</comment>
<dbReference type="GO" id="GO:0005886">
    <property type="term" value="C:plasma membrane"/>
    <property type="evidence" value="ECO:0007669"/>
    <property type="project" value="UniProtKB-SubCell"/>
</dbReference>
<dbReference type="Proteomes" id="UP000644507">
    <property type="component" value="Unassembled WGS sequence"/>
</dbReference>
<evidence type="ECO:0000313" key="10">
    <source>
        <dbReference type="Proteomes" id="UP000644507"/>
    </source>
</evidence>
<keyword evidence="4 7" id="KW-0812">Transmembrane</keyword>
<feature type="transmembrane region" description="Helical" evidence="7">
    <location>
        <begin position="151"/>
        <end position="169"/>
    </location>
</feature>
<evidence type="ECO:0000256" key="6">
    <source>
        <dbReference type="ARBA" id="ARBA00023136"/>
    </source>
</evidence>
<feature type="transmembrane region" description="Helical" evidence="7">
    <location>
        <begin position="67"/>
        <end position="84"/>
    </location>
</feature>
<evidence type="ECO:0000256" key="4">
    <source>
        <dbReference type="ARBA" id="ARBA00022692"/>
    </source>
</evidence>
<keyword evidence="10" id="KW-1185">Reference proteome</keyword>
<evidence type="ECO:0000256" key="7">
    <source>
        <dbReference type="SAM" id="Phobius"/>
    </source>
</evidence>
<evidence type="ECO:0000256" key="2">
    <source>
        <dbReference type="ARBA" id="ARBA00008193"/>
    </source>
</evidence>
<proteinExistence type="inferred from homology"/>
<feature type="transmembrane region" description="Helical" evidence="7">
    <location>
        <begin position="31"/>
        <end position="47"/>
    </location>
</feature>
<keyword evidence="5 7" id="KW-1133">Transmembrane helix</keyword>
<accession>A0A918TJG2</accession>
<feature type="domain" description="Glycine transporter" evidence="8">
    <location>
        <begin position="6"/>
        <end position="79"/>
    </location>
</feature>
<feature type="transmembrane region" description="Helical" evidence="7">
    <location>
        <begin position="91"/>
        <end position="110"/>
    </location>
</feature>
<feature type="transmembrane region" description="Helical" evidence="7">
    <location>
        <begin position="116"/>
        <end position="139"/>
    </location>
</feature>
<dbReference type="EMBL" id="BMXI01000006">
    <property type="protein sequence ID" value="GHC50686.1"/>
    <property type="molecule type" value="Genomic_DNA"/>
</dbReference>
<comment type="caution">
    <text evidence="9">The sequence shown here is derived from an EMBL/GenBank/DDBJ whole genome shotgun (WGS) entry which is preliminary data.</text>
</comment>
<keyword evidence="3" id="KW-1003">Cell membrane</keyword>
<dbReference type="PANTHER" id="PTHR30506:SF3">
    <property type="entry name" value="UPF0126 INNER MEMBRANE PROTEIN YADS-RELATED"/>
    <property type="match status" value="1"/>
</dbReference>
<dbReference type="InterPro" id="IPR005115">
    <property type="entry name" value="Gly_transporter"/>
</dbReference>
<evidence type="ECO:0000256" key="3">
    <source>
        <dbReference type="ARBA" id="ARBA00022475"/>
    </source>
</evidence>
<gene>
    <name evidence="9" type="ORF">GCM10007100_15980</name>
</gene>
<reference evidence="9" key="1">
    <citation type="journal article" date="2014" name="Int. J. Syst. Evol. Microbiol.">
        <title>Complete genome sequence of Corynebacterium casei LMG S-19264T (=DSM 44701T), isolated from a smear-ripened cheese.</title>
        <authorList>
            <consortium name="US DOE Joint Genome Institute (JGI-PGF)"/>
            <person name="Walter F."/>
            <person name="Albersmeier A."/>
            <person name="Kalinowski J."/>
            <person name="Ruckert C."/>
        </authorList>
    </citation>
    <scope>NUCLEOTIDE SEQUENCE</scope>
    <source>
        <strain evidence="9">KCTC 12988</strain>
    </source>
</reference>